<dbReference type="KEGG" id="tbl:TBLA_0B08490"/>
<evidence type="ECO:0000313" key="3">
    <source>
        <dbReference type="EMBL" id="CCH59664.1"/>
    </source>
</evidence>
<dbReference type="GO" id="GO:0005770">
    <property type="term" value="C:late endosome"/>
    <property type="evidence" value="ECO:0007669"/>
    <property type="project" value="EnsemblFungi"/>
</dbReference>
<feature type="compositionally biased region" description="Low complexity" evidence="1">
    <location>
        <begin position="26"/>
        <end position="60"/>
    </location>
</feature>
<dbReference type="GO" id="GO:0005935">
    <property type="term" value="C:cellular bud neck"/>
    <property type="evidence" value="ECO:0007669"/>
    <property type="project" value="EnsemblFungi"/>
</dbReference>
<dbReference type="PANTHER" id="PTHR47219">
    <property type="entry name" value="RAB GTPASE-ACTIVATING PROTEIN 1-LIKE"/>
    <property type="match status" value="1"/>
</dbReference>
<proteinExistence type="predicted"/>
<dbReference type="GO" id="GO:0043332">
    <property type="term" value="C:mating projection tip"/>
    <property type="evidence" value="ECO:0007669"/>
    <property type="project" value="EnsemblFungi"/>
</dbReference>
<feature type="domain" description="Rab-GAP TBC" evidence="2">
    <location>
        <begin position="469"/>
        <end position="731"/>
    </location>
</feature>
<sequence>MSSDQSHPYSQNRILYGAKTTGAFPNSSSSLTDSASSTSSVPASNTNTPNNTGGNNSTLSCQNNSNSSPALQNTIYAGDNHSSNIYHSNNNSILANNNNMSYYNHNFNNVMNVHGNSNLNNSNSRILQPSPSVPNFVDRHLPQNFTGPSFFKNPNSRRSSAISQVNSDITDENRHISYNNTTTNDSNNNINHTSSIYNNYNNNNSINSNSNISNYNGYNNSNTSIYNGYNTNNNNNSNVNSRMSYAPITNNTMAEPHAVDHDDHDASMSVIDLYNDDDDFDHSDEDEEIDDEDIDDEASSSVRLQSSIDSKLQRSKEKLESLTSQFNTRNSTPKPRSIGTNTSIQNNYSINTISNINSAENNFSSQTPPTNPNTLTTSNSSTNPSVSHTPSNTPASAIQHYDRYGFKKQTSFINEEQYNEWWNEYSQYCIRRKLKWKLLLKKSGLPVDNDSPSRFPSKSEKLKRYVRKGIPAEWRGNAWWHFARGQEKLNKNKDLYEKLLIKMDNISKLPKDKQPNDWEIIERDLNRTFPDNIDFQKQDFQTDEPPLIKSLRRVLVAFSLYNTKIGYCQSMNFLAGLLLLFLDEERAFWMLVIITSRYLPGVHNVNLEGVNVDQGVLMLCLREYLPEIWELIDNSSSSNNNDNDNPLNNLQKDLAMSTDNVNSPTNNENASNNRLHNRFDRNNNFPVLKDQFLYKLPPITLCTASWFMSCFVGIVPIETTLRIWDCLFYEDSHFLFKISLAIFKLSEPEMLKGRKHKTLYSLSNNHNKQQNSNKSPDDTEMEIFQVVQTFPKTLINPNEIFGKAIFKRRVALNKLNQEEVDRCRKYVTSQRAKFKHFAEIRGEKDNLYNENQNENSHLNTQITDDIINDALSSELYGFKKSLTSVHWNNSIKAKVKQMRKKMED</sequence>
<dbReference type="FunCoup" id="I2GZW2">
    <property type="interactions" value="226"/>
</dbReference>
<dbReference type="SMART" id="SM00164">
    <property type="entry name" value="TBC"/>
    <property type="match status" value="1"/>
</dbReference>
<dbReference type="OrthoDB" id="294251at2759"/>
<dbReference type="InterPro" id="IPR035969">
    <property type="entry name" value="Rab-GAP_TBC_sf"/>
</dbReference>
<dbReference type="PANTHER" id="PTHR47219:SF9">
    <property type="entry name" value="GTPASE ACTIVATING PROTEIN AND CENTROSOME-ASSOCIATED, ISOFORM B"/>
    <property type="match status" value="1"/>
</dbReference>
<dbReference type="Gene3D" id="1.10.8.270">
    <property type="entry name" value="putative rabgap domain of human tbc1 domain family member 14 like domains"/>
    <property type="match status" value="1"/>
</dbReference>
<dbReference type="Pfam" id="PF00566">
    <property type="entry name" value="RabGAP-TBC"/>
    <property type="match status" value="2"/>
</dbReference>
<dbReference type="eggNOG" id="KOG2058">
    <property type="taxonomic scope" value="Eukaryota"/>
</dbReference>
<dbReference type="Proteomes" id="UP000002866">
    <property type="component" value="Chromosome 2"/>
</dbReference>
<dbReference type="SUPFAM" id="SSF47923">
    <property type="entry name" value="Ypt/Rab-GAP domain of gyp1p"/>
    <property type="match status" value="2"/>
</dbReference>
<evidence type="ECO:0000259" key="2">
    <source>
        <dbReference type="PROSITE" id="PS50086"/>
    </source>
</evidence>
<gene>
    <name evidence="3" type="primary">TBLA0B08490</name>
    <name evidence="3" type="ORF">TBLA_0B08490</name>
</gene>
<feature type="compositionally biased region" description="Polar residues" evidence="1">
    <location>
        <begin position="321"/>
        <end position="334"/>
    </location>
</feature>
<feature type="compositionally biased region" description="Basic and acidic residues" evidence="1">
    <location>
        <begin position="311"/>
        <end position="320"/>
    </location>
</feature>
<dbReference type="FunFam" id="1.10.8.270:FF:000026">
    <property type="entry name" value="TBC (Tre-2/Bub2/Cdc16) domain family"/>
    <property type="match status" value="1"/>
</dbReference>
<dbReference type="PROSITE" id="PS50086">
    <property type="entry name" value="TBC_RABGAP"/>
    <property type="match status" value="1"/>
</dbReference>
<dbReference type="GO" id="GO:0000131">
    <property type="term" value="C:incipient cellular bud site"/>
    <property type="evidence" value="ECO:0007669"/>
    <property type="project" value="EnsemblFungi"/>
</dbReference>
<dbReference type="GO" id="GO:0005829">
    <property type="term" value="C:cytosol"/>
    <property type="evidence" value="ECO:0007669"/>
    <property type="project" value="EnsemblFungi"/>
</dbReference>
<dbReference type="GO" id="GO:0005934">
    <property type="term" value="C:cellular bud tip"/>
    <property type="evidence" value="ECO:0007669"/>
    <property type="project" value="EnsemblFungi"/>
</dbReference>
<reference evidence="3 4" key="1">
    <citation type="journal article" date="2011" name="Proc. Natl. Acad. Sci. U.S.A.">
        <title>Evolutionary erosion of yeast sex chromosomes by mating-type switching accidents.</title>
        <authorList>
            <person name="Gordon J.L."/>
            <person name="Armisen D."/>
            <person name="Proux-Wera E."/>
            <person name="Oheigeartaigh S.S."/>
            <person name="Byrne K.P."/>
            <person name="Wolfe K.H."/>
        </authorList>
    </citation>
    <scope>NUCLEOTIDE SEQUENCE [LARGE SCALE GENOMIC DNA]</scope>
    <source>
        <strain evidence="4">ATCC 34711 / CBS 6284 / DSM 70876 / NBRC 10599 / NRRL Y-10934 / UCD 77-7</strain>
    </source>
</reference>
<dbReference type="EMBL" id="HE806317">
    <property type="protein sequence ID" value="CCH59664.1"/>
    <property type="molecule type" value="Genomic_DNA"/>
</dbReference>
<name>I2GZW2_HENB6</name>
<keyword evidence="4" id="KW-1185">Reference proteome</keyword>
<dbReference type="AlphaFoldDB" id="I2GZW2"/>
<dbReference type="OMA" id="IDSTMFA"/>
<feature type="region of interest" description="Disordered" evidence="1">
    <location>
        <begin position="274"/>
        <end position="344"/>
    </location>
</feature>
<dbReference type="GeneID" id="14494797"/>
<dbReference type="GO" id="GO:0000329">
    <property type="term" value="C:fungal-type vacuole membrane"/>
    <property type="evidence" value="ECO:0007669"/>
    <property type="project" value="EnsemblFungi"/>
</dbReference>
<dbReference type="GO" id="GO:0032880">
    <property type="term" value="P:regulation of protein localization"/>
    <property type="evidence" value="ECO:0007669"/>
    <property type="project" value="EnsemblFungi"/>
</dbReference>
<dbReference type="GO" id="GO:0070649">
    <property type="term" value="P:formin-nucleated actin cable assembly"/>
    <property type="evidence" value="ECO:0007669"/>
    <property type="project" value="EnsemblFungi"/>
</dbReference>
<evidence type="ECO:0000313" key="4">
    <source>
        <dbReference type="Proteomes" id="UP000002866"/>
    </source>
</evidence>
<dbReference type="HOGENOM" id="CLU_005350_12_2_1"/>
<accession>I2GZW2</accession>
<dbReference type="Gene3D" id="1.10.472.80">
    <property type="entry name" value="Ypt/Rab-GAP domain of gyp1p, domain 3"/>
    <property type="match status" value="1"/>
</dbReference>
<protein>
    <recommendedName>
        <fullName evidence="2">Rab-GAP TBC domain-containing protein</fullName>
    </recommendedName>
</protein>
<dbReference type="GO" id="GO:0000133">
    <property type="term" value="C:polarisome"/>
    <property type="evidence" value="ECO:0007669"/>
    <property type="project" value="EnsemblFungi"/>
</dbReference>
<feature type="compositionally biased region" description="Polar residues" evidence="1">
    <location>
        <begin position="299"/>
        <end position="310"/>
    </location>
</feature>
<dbReference type="InterPro" id="IPR050302">
    <property type="entry name" value="Rab_GAP_TBC_domain"/>
</dbReference>
<dbReference type="InterPro" id="IPR000195">
    <property type="entry name" value="Rab-GAP-TBC_dom"/>
</dbReference>
<feature type="compositionally biased region" description="Polar residues" evidence="1">
    <location>
        <begin position="61"/>
        <end position="73"/>
    </location>
</feature>
<organism evidence="3 4">
    <name type="scientific">Henningerozyma blattae (strain ATCC 34711 / CBS 6284 / DSM 70876 / NBRC 10599 / NRRL Y-10934 / UCD 77-7)</name>
    <name type="common">Yeast</name>
    <name type="synonym">Tetrapisispora blattae</name>
    <dbReference type="NCBI Taxonomy" id="1071380"/>
    <lineage>
        <taxon>Eukaryota</taxon>
        <taxon>Fungi</taxon>
        <taxon>Dikarya</taxon>
        <taxon>Ascomycota</taxon>
        <taxon>Saccharomycotina</taxon>
        <taxon>Saccharomycetes</taxon>
        <taxon>Saccharomycetales</taxon>
        <taxon>Saccharomycetaceae</taxon>
        <taxon>Henningerozyma</taxon>
    </lineage>
</organism>
<dbReference type="InParanoid" id="I2GZW2"/>
<feature type="region of interest" description="Disordered" evidence="1">
    <location>
        <begin position="359"/>
        <end position="395"/>
    </location>
</feature>
<feature type="compositionally biased region" description="Low complexity" evidence="1">
    <location>
        <begin position="359"/>
        <end position="394"/>
    </location>
</feature>
<dbReference type="RefSeq" id="XP_004179183.1">
    <property type="nucleotide sequence ID" value="XM_004179135.1"/>
</dbReference>
<feature type="region of interest" description="Disordered" evidence="1">
    <location>
        <begin position="20"/>
        <end position="73"/>
    </location>
</feature>
<dbReference type="GO" id="GO:0031267">
    <property type="term" value="F:small GTPase binding"/>
    <property type="evidence" value="ECO:0007669"/>
    <property type="project" value="TreeGrafter"/>
</dbReference>
<dbReference type="GO" id="GO:0005096">
    <property type="term" value="F:GTPase activator activity"/>
    <property type="evidence" value="ECO:0007669"/>
    <property type="project" value="EnsemblFungi"/>
</dbReference>
<dbReference type="GO" id="GO:0006887">
    <property type="term" value="P:exocytosis"/>
    <property type="evidence" value="ECO:0007669"/>
    <property type="project" value="EnsemblFungi"/>
</dbReference>
<feature type="compositionally biased region" description="Acidic residues" evidence="1">
    <location>
        <begin position="274"/>
        <end position="298"/>
    </location>
</feature>
<dbReference type="STRING" id="1071380.I2GZW2"/>
<dbReference type="GO" id="GO:0005886">
    <property type="term" value="C:plasma membrane"/>
    <property type="evidence" value="ECO:0007669"/>
    <property type="project" value="EnsemblFungi"/>
</dbReference>
<dbReference type="GO" id="GO:0006897">
    <property type="term" value="P:endocytosis"/>
    <property type="evidence" value="ECO:0007669"/>
    <property type="project" value="EnsemblFungi"/>
</dbReference>
<evidence type="ECO:0000256" key="1">
    <source>
        <dbReference type="SAM" id="MobiDB-lite"/>
    </source>
</evidence>